<organism evidence="2 3">
    <name type="scientific">Tanacetum coccineum</name>
    <dbReference type="NCBI Taxonomy" id="301880"/>
    <lineage>
        <taxon>Eukaryota</taxon>
        <taxon>Viridiplantae</taxon>
        <taxon>Streptophyta</taxon>
        <taxon>Embryophyta</taxon>
        <taxon>Tracheophyta</taxon>
        <taxon>Spermatophyta</taxon>
        <taxon>Magnoliopsida</taxon>
        <taxon>eudicotyledons</taxon>
        <taxon>Gunneridae</taxon>
        <taxon>Pentapetalae</taxon>
        <taxon>asterids</taxon>
        <taxon>campanulids</taxon>
        <taxon>Asterales</taxon>
        <taxon>Asteraceae</taxon>
        <taxon>Asteroideae</taxon>
        <taxon>Anthemideae</taxon>
        <taxon>Anthemidinae</taxon>
        <taxon>Tanacetum</taxon>
    </lineage>
</organism>
<dbReference type="Proteomes" id="UP001151760">
    <property type="component" value="Unassembled WGS sequence"/>
</dbReference>
<evidence type="ECO:0000256" key="1">
    <source>
        <dbReference type="SAM" id="MobiDB-lite"/>
    </source>
</evidence>
<proteinExistence type="predicted"/>
<reference evidence="2" key="1">
    <citation type="journal article" date="2022" name="Int. J. Mol. Sci.">
        <title>Draft Genome of Tanacetum Coccineum: Genomic Comparison of Closely Related Tanacetum-Family Plants.</title>
        <authorList>
            <person name="Yamashiro T."/>
            <person name="Shiraishi A."/>
            <person name="Nakayama K."/>
            <person name="Satake H."/>
        </authorList>
    </citation>
    <scope>NUCLEOTIDE SEQUENCE</scope>
</reference>
<keyword evidence="3" id="KW-1185">Reference proteome</keyword>
<reference evidence="2" key="2">
    <citation type="submission" date="2022-01" db="EMBL/GenBank/DDBJ databases">
        <authorList>
            <person name="Yamashiro T."/>
            <person name="Shiraishi A."/>
            <person name="Satake H."/>
            <person name="Nakayama K."/>
        </authorList>
    </citation>
    <scope>NUCLEOTIDE SEQUENCE</scope>
</reference>
<gene>
    <name evidence="2" type="ORF">Tco_1004292</name>
</gene>
<accession>A0ABQ5FCH1</accession>
<evidence type="ECO:0000313" key="3">
    <source>
        <dbReference type="Proteomes" id="UP001151760"/>
    </source>
</evidence>
<feature type="region of interest" description="Disordered" evidence="1">
    <location>
        <begin position="74"/>
        <end position="97"/>
    </location>
</feature>
<sequence length="97" mass="11011">MVYLGIRLLVPNNKNYVGSLPLATSAKLSPQSEPCSVKTRLEEKVGHYKRDFPELKNQNHGNQAGSTEVRRVVTLRPLEREKPKQDLNNLEDENPKS</sequence>
<protein>
    <submittedName>
        <fullName evidence="2">Uncharacterized protein</fullName>
    </submittedName>
</protein>
<comment type="caution">
    <text evidence="2">The sequence shown here is derived from an EMBL/GenBank/DDBJ whole genome shotgun (WGS) entry which is preliminary data.</text>
</comment>
<name>A0ABQ5FCH1_9ASTR</name>
<dbReference type="EMBL" id="BQNB010017228">
    <property type="protein sequence ID" value="GJT60759.1"/>
    <property type="molecule type" value="Genomic_DNA"/>
</dbReference>
<evidence type="ECO:0000313" key="2">
    <source>
        <dbReference type="EMBL" id="GJT60759.1"/>
    </source>
</evidence>